<sequence>MVLHGGVAHARRSRVISAPPQAIWDVLADFGALSSWADNIDHSSVLHEHPEHVGTARRVQVGRNALVETITMFEPAGTLAYDIEGLPRRLGALENRWTLRPTGGATEVTVTSTVTKGSGPLARLVEQVVSGVIAKQSDVMLSGLARRMGGTP</sequence>
<accession>A0ABM9MCL9</accession>
<dbReference type="CDD" id="cd07821">
    <property type="entry name" value="PYR_PYL_RCAR_like"/>
    <property type="match status" value="1"/>
</dbReference>
<dbReference type="Proteomes" id="UP001190466">
    <property type="component" value="Chromosome"/>
</dbReference>
<keyword evidence="2" id="KW-1185">Reference proteome</keyword>
<gene>
    <name evidence="1" type="ORF">MU0050_001823</name>
</gene>
<reference evidence="1 2" key="1">
    <citation type="submission" date="2023-08" db="EMBL/GenBank/DDBJ databases">
        <authorList>
            <person name="Folkvardsen B D."/>
            <person name="Norman A."/>
        </authorList>
    </citation>
    <scope>NUCLEOTIDE SEQUENCE [LARGE SCALE GENOMIC DNA]</scope>
    <source>
        <strain evidence="1 2">Mu0050</strain>
    </source>
</reference>
<evidence type="ECO:0000313" key="2">
    <source>
        <dbReference type="Proteomes" id="UP001190466"/>
    </source>
</evidence>
<dbReference type="Pfam" id="PF10604">
    <property type="entry name" value="Polyketide_cyc2"/>
    <property type="match status" value="1"/>
</dbReference>
<dbReference type="SUPFAM" id="SSF55961">
    <property type="entry name" value="Bet v1-like"/>
    <property type="match status" value="1"/>
</dbReference>
<dbReference type="InterPro" id="IPR019587">
    <property type="entry name" value="Polyketide_cyclase/dehydratase"/>
</dbReference>
<protein>
    <submittedName>
        <fullName evidence="1">SRPBCC family protein</fullName>
    </submittedName>
</protein>
<name>A0ABM9MCL9_9MYCO</name>
<proteinExistence type="predicted"/>
<evidence type="ECO:0000313" key="1">
    <source>
        <dbReference type="EMBL" id="CAJ1581960.1"/>
    </source>
</evidence>
<organism evidence="1 2">
    <name type="scientific">[Mycobacterium] wendilense</name>
    <dbReference type="NCBI Taxonomy" id="3064284"/>
    <lineage>
        <taxon>Bacteria</taxon>
        <taxon>Bacillati</taxon>
        <taxon>Actinomycetota</taxon>
        <taxon>Actinomycetes</taxon>
        <taxon>Mycobacteriales</taxon>
        <taxon>Mycobacteriaceae</taxon>
        <taxon>Mycolicibacter</taxon>
    </lineage>
</organism>
<dbReference type="Gene3D" id="3.30.530.20">
    <property type="match status" value="1"/>
</dbReference>
<dbReference type="RefSeq" id="WP_316517159.1">
    <property type="nucleotide sequence ID" value="NZ_OY726395.1"/>
</dbReference>
<dbReference type="EMBL" id="OY726395">
    <property type="protein sequence ID" value="CAJ1581960.1"/>
    <property type="molecule type" value="Genomic_DNA"/>
</dbReference>
<dbReference type="InterPro" id="IPR023393">
    <property type="entry name" value="START-like_dom_sf"/>
</dbReference>